<sequence length="227" mass="26004">MQLAPVYPVIYRLLNPLFPNCLWHGPTDEGAIALTFDDGPDPQYTPKLLAVLEQYQIQASFFWLGVCVQRNPELAKEVFLRGHWIGLHGYTHQSFPRLNTNELKNSLRITRELIADAIQIEPKKIRDVRPPNGLFTPAILRQLQEWDYRVVMWTVVPEDWLCPGISLVCQRTMAQVKGGSLIVLHDGYYGGRDVTATTANLIPQLLDKGYQFVSVNDFWQRKLTART</sequence>
<dbReference type="CDD" id="cd10917">
    <property type="entry name" value="CE4_NodB_like_6s_7s"/>
    <property type="match status" value="1"/>
</dbReference>
<dbReference type="Proteomes" id="UP000008206">
    <property type="component" value="Chromosome"/>
</dbReference>
<dbReference type="OrthoDB" id="9806342at2"/>
<dbReference type="HOGENOM" id="CLU_021264_0_0_3"/>
<reference evidence="3" key="1">
    <citation type="journal article" date="2011" name="MBio">
        <title>Novel metabolic attributes of the genus Cyanothece, comprising a group of unicellular nitrogen-fixing Cyanobacteria.</title>
        <authorList>
            <person name="Bandyopadhyay A."/>
            <person name="Elvitigala T."/>
            <person name="Welsh E."/>
            <person name="Stockel J."/>
            <person name="Liberton M."/>
            <person name="Min H."/>
            <person name="Sherman L.A."/>
            <person name="Pakrasi H.B."/>
        </authorList>
    </citation>
    <scope>NUCLEOTIDE SEQUENCE [LARGE SCALE GENOMIC DNA]</scope>
    <source>
        <strain evidence="3">PCC 7822</strain>
    </source>
</reference>
<dbReference type="GO" id="GO:0016810">
    <property type="term" value="F:hydrolase activity, acting on carbon-nitrogen (but not peptide) bonds"/>
    <property type="evidence" value="ECO:0007669"/>
    <property type="project" value="InterPro"/>
</dbReference>
<dbReference type="InterPro" id="IPR050248">
    <property type="entry name" value="Polysacc_deacetylase_ArnD"/>
</dbReference>
<dbReference type="InterPro" id="IPR011330">
    <property type="entry name" value="Glyco_hydro/deAcase_b/a-brl"/>
</dbReference>
<dbReference type="PROSITE" id="PS51677">
    <property type="entry name" value="NODB"/>
    <property type="match status" value="1"/>
</dbReference>
<feature type="domain" description="NodB homology" evidence="1">
    <location>
        <begin position="30"/>
        <end position="213"/>
    </location>
</feature>
<dbReference type="AlphaFoldDB" id="E0UHZ2"/>
<dbReference type="EMBL" id="CP002198">
    <property type="protein sequence ID" value="ADN14522.1"/>
    <property type="molecule type" value="Genomic_DNA"/>
</dbReference>
<dbReference type="RefSeq" id="WP_013322627.1">
    <property type="nucleotide sequence ID" value="NC_014501.1"/>
</dbReference>
<dbReference type="eggNOG" id="COG0726">
    <property type="taxonomic scope" value="Bacteria"/>
</dbReference>
<proteinExistence type="predicted"/>
<organism evidence="2 3">
    <name type="scientific">Gloeothece verrucosa (strain PCC 7822)</name>
    <name type="common">Cyanothece sp. (strain PCC 7822)</name>
    <dbReference type="NCBI Taxonomy" id="497965"/>
    <lineage>
        <taxon>Bacteria</taxon>
        <taxon>Bacillati</taxon>
        <taxon>Cyanobacteriota</taxon>
        <taxon>Cyanophyceae</taxon>
        <taxon>Oscillatoriophycideae</taxon>
        <taxon>Chroococcales</taxon>
        <taxon>Aphanothecaceae</taxon>
        <taxon>Gloeothece</taxon>
        <taxon>Gloeothece verrucosa</taxon>
    </lineage>
</organism>
<dbReference type="STRING" id="497965.Cyan7822_2550"/>
<dbReference type="InterPro" id="IPR002509">
    <property type="entry name" value="NODB_dom"/>
</dbReference>
<evidence type="ECO:0000313" key="3">
    <source>
        <dbReference type="Proteomes" id="UP000008206"/>
    </source>
</evidence>
<keyword evidence="3" id="KW-1185">Reference proteome</keyword>
<evidence type="ECO:0000259" key="1">
    <source>
        <dbReference type="PROSITE" id="PS51677"/>
    </source>
</evidence>
<dbReference type="KEGG" id="cyj:Cyan7822_2550"/>
<name>E0UHZ2_GLOV7</name>
<dbReference type="Pfam" id="PF01522">
    <property type="entry name" value="Polysacc_deac_1"/>
    <property type="match status" value="1"/>
</dbReference>
<accession>E0UHZ2</accession>
<dbReference type="Gene3D" id="3.20.20.370">
    <property type="entry name" value="Glycoside hydrolase/deacetylase"/>
    <property type="match status" value="1"/>
</dbReference>
<dbReference type="SUPFAM" id="SSF88713">
    <property type="entry name" value="Glycoside hydrolase/deacetylase"/>
    <property type="match status" value="1"/>
</dbReference>
<gene>
    <name evidence="2" type="ordered locus">Cyan7822_2550</name>
</gene>
<dbReference type="PANTHER" id="PTHR10587">
    <property type="entry name" value="GLYCOSYL TRANSFERASE-RELATED"/>
    <property type="match status" value="1"/>
</dbReference>
<dbReference type="PANTHER" id="PTHR10587:SF137">
    <property type="entry name" value="4-DEOXY-4-FORMAMIDO-L-ARABINOSE-PHOSPHOUNDECAPRENOL DEFORMYLASE ARND-RELATED"/>
    <property type="match status" value="1"/>
</dbReference>
<dbReference type="GO" id="GO:0005975">
    <property type="term" value="P:carbohydrate metabolic process"/>
    <property type="evidence" value="ECO:0007669"/>
    <property type="project" value="InterPro"/>
</dbReference>
<evidence type="ECO:0000313" key="2">
    <source>
        <dbReference type="EMBL" id="ADN14522.1"/>
    </source>
</evidence>
<protein>
    <submittedName>
        <fullName evidence="2">Polysaccharide deacetylase</fullName>
    </submittedName>
</protein>